<dbReference type="InterPro" id="IPR006068">
    <property type="entry name" value="ATPase_P-typ_cation-transptr_C"/>
</dbReference>
<dbReference type="SUPFAM" id="SSF81665">
    <property type="entry name" value="Calcium ATPase, transmembrane domain M"/>
    <property type="match status" value="1"/>
</dbReference>
<dbReference type="SUPFAM" id="SSF56784">
    <property type="entry name" value="HAD-like"/>
    <property type="match status" value="1"/>
</dbReference>
<evidence type="ECO:0000313" key="10">
    <source>
        <dbReference type="Proteomes" id="UP000289841"/>
    </source>
</evidence>
<keyword evidence="3 6" id="KW-0812">Transmembrane</keyword>
<evidence type="ECO:0000256" key="5">
    <source>
        <dbReference type="ARBA" id="ARBA00023136"/>
    </source>
</evidence>
<dbReference type="PANTHER" id="PTHR43294">
    <property type="entry name" value="SODIUM/POTASSIUM-TRANSPORTING ATPASE SUBUNIT ALPHA"/>
    <property type="match status" value="1"/>
</dbReference>
<feature type="transmembrane region" description="Helical" evidence="6">
    <location>
        <begin position="459"/>
        <end position="479"/>
    </location>
</feature>
<dbReference type="Pfam" id="PF00689">
    <property type="entry name" value="Cation_ATPase_C"/>
    <property type="match status" value="1"/>
</dbReference>
<keyword evidence="5 6" id="KW-0472">Membrane</keyword>
<dbReference type="Proteomes" id="UP000289841">
    <property type="component" value="Chromosome"/>
</dbReference>
<dbReference type="InterPro" id="IPR003852">
    <property type="entry name" value="Sig_transdc_His_kinase_KdpD_N"/>
</dbReference>
<feature type="transmembrane region" description="Helical" evidence="6">
    <location>
        <begin position="339"/>
        <end position="359"/>
    </location>
</feature>
<gene>
    <name evidence="9" type="primary">yloB</name>
    <name evidence="9" type="ORF">NCTC10138_00224</name>
</gene>
<proteinExistence type="predicted"/>
<keyword evidence="2" id="KW-1003">Cell membrane</keyword>
<keyword evidence="10" id="KW-1185">Reference proteome</keyword>
<evidence type="ECO:0000259" key="7">
    <source>
        <dbReference type="Pfam" id="PF00689"/>
    </source>
</evidence>
<dbReference type="Gene3D" id="3.40.50.300">
    <property type="entry name" value="P-loop containing nucleotide triphosphate hydrolases"/>
    <property type="match status" value="1"/>
</dbReference>
<evidence type="ECO:0000259" key="8">
    <source>
        <dbReference type="Pfam" id="PF02702"/>
    </source>
</evidence>
<dbReference type="InterPro" id="IPR001757">
    <property type="entry name" value="P_typ_ATPase"/>
</dbReference>
<evidence type="ECO:0000256" key="4">
    <source>
        <dbReference type="ARBA" id="ARBA00022989"/>
    </source>
</evidence>
<feature type="transmembrane region" description="Helical" evidence="6">
    <location>
        <begin position="388"/>
        <end position="409"/>
    </location>
</feature>
<dbReference type="PANTHER" id="PTHR43294:SF21">
    <property type="entry name" value="CATION TRANSPORTING ATPASE"/>
    <property type="match status" value="1"/>
</dbReference>
<dbReference type="GO" id="GO:0005524">
    <property type="term" value="F:ATP binding"/>
    <property type="evidence" value="ECO:0007669"/>
    <property type="project" value="InterPro"/>
</dbReference>
<name>A0A449BBP5_HAPAX</name>
<dbReference type="Gene3D" id="1.20.1110.10">
    <property type="entry name" value="Calcium-transporting ATPase, transmembrane domain"/>
    <property type="match status" value="1"/>
</dbReference>
<accession>A0A449BBP5</accession>
<dbReference type="InterPro" id="IPR027417">
    <property type="entry name" value="P-loop_NTPase"/>
</dbReference>
<dbReference type="GO" id="GO:0005886">
    <property type="term" value="C:plasma membrane"/>
    <property type="evidence" value="ECO:0007669"/>
    <property type="project" value="UniProtKB-SubCell"/>
</dbReference>
<feature type="transmembrane region" description="Helical" evidence="6">
    <location>
        <begin position="429"/>
        <end position="447"/>
    </location>
</feature>
<dbReference type="AlphaFoldDB" id="A0A449BBP5"/>
<dbReference type="Gene3D" id="3.40.50.1000">
    <property type="entry name" value="HAD superfamily/HAD-like"/>
    <property type="match status" value="1"/>
</dbReference>
<feature type="transmembrane region" description="Helical" evidence="6">
    <location>
        <begin position="261"/>
        <end position="282"/>
    </location>
</feature>
<evidence type="ECO:0000256" key="1">
    <source>
        <dbReference type="ARBA" id="ARBA00004651"/>
    </source>
</evidence>
<feature type="domain" description="Signal transduction histidine kinase osmosensitive K+ channel sensor N-terminal" evidence="8">
    <location>
        <begin position="4"/>
        <end position="100"/>
    </location>
</feature>
<evidence type="ECO:0000256" key="3">
    <source>
        <dbReference type="ARBA" id="ARBA00022692"/>
    </source>
</evidence>
<dbReference type="EC" id="3.6.3.8" evidence="9"/>
<dbReference type="GO" id="GO:0016887">
    <property type="term" value="F:ATP hydrolysis activity"/>
    <property type="evidence" value="ECO:0007669"/>
    <property type="project" value="InterPro"/>
</dbReference>
<dbReference type="InterPro" id="IPR036412">
    <property type="entry name" value="HAD-like_sf"/>
</dbReference>
<evidence type="ECO:0000256" key="6">
    <source>
        <dbReference type="SAM" id="Phobius"/>
    </source>
</evidence>
<keyword evidence="9" id="KW-0378">Hydrolase</keyword>
<dbReference type="InterPro" id="IPR023214">
    <property type="entry name" value="HAD_sf"/>
</dbReference>
<organism evidence="9 10">
    <name type="scientific">Haploplasma axanthum</name>
    <name type="common">Acholeplasma axanthum</name>
    <dbReference type="NCBI Taxonomy" id="29552"/>
    <lineage>
        <taxon>Bacteria</taxon>
        <taxon>Bacillati</taxon>
        <taxon>Mycoplasmatota</taxon>
        <taxon>Mollicutes</taxon>
        <taxon>Acholeplasmatales</taxon>
        <taxon>Acholeplasmataceae</taxon>
        <taxon>Haploplasma</taxon>
    </lineage>
</organism>
<dbReference type="KEGG" id="aaxa:NCTC10138_00224"/>
<dbReference type="NCBIfam" id="TIGR01494">
    <property type="entry name" value="ATPase_P-type"/>
    <property type="match status" value="1"/>
</dbReference>
<dbReference type="EMBL" id="LR215048">
    <property type="protein sequence ID" value="VEU79871.1"/>
    <property type="molecule type" value="Genomic_DNA"/>
</dbReference>
<sequence length="489" mass="54833">MKATTVVLDRLEDNSKQSRNKYRYEDVIELLNNGINVYTTLNVFNIESLKEYVKTTIYDFKNISTIPDYIFLNADSLEFVDIPVNELMNRLSNNYYLKDISEIQLTSLRSLALGKVLDHAKYSKPGLKNLSNLNFLVCISGSPSSIKSIEWTARTAGAFYAPWKALYIINDKNNEDYEINETLKANFKLVKELGGEIVGVTGDGVNDILALKSAHMGIAMGKNGTDVARNSADMILLDDNFATISKAVLEGRGIYENIKKFMTYVLASNVAQLIPILMMIFFKIPPALTVLQILAIDLLADLIPALALGAEEPNPDLLDEKPRTKNDHLFNKKVMVRSYLFLGLIEAVLSFAVFIFVWYQNGYMFNDISKIGSEVIANTAGEHAMQTYHYASTMALGAVIFAQIGNVFACRSDSLSFFKTIKKKNNLMYIGILVEVIVFILITNIPFLQNIFGTTSLTLVDYLILIVCPIILVGFDEIYKAIKNKRKEV</sequence>
<keyword evidence="4 6" id="KW-1133">Transmembrane helix</keyword>
<protein>
    <submittedName>
        <fullName evidence="9">Calcium-transporting ATPase</fullName>
        <ecNumber evidence="9">3.6.3.8</ecNumber>
    </submittedName>
</protein>
<dbReference type="PRINTS" id="PR00119">
    <property type="entry name" value="CATATPASE"/>
</dbReference>
<dbReference type="InterPro" id="IPR050510">
    <property type="entry name" value="Cation_transp_ATPase_P-type"/>
</dbReference>
<evidence type="ECO:0000313" key="9">
    <source>
        <dbReference type="EMBL" id="VEU79871.1"/>
    </source>
</evidence>
<reference evidence="9 10" key="1">
    <citation type="submission" date="2019-01" db="EMBL/GenBank/DDBJ databases">
        <authorList>
            <consortium name="Pathogen Informatics"/>
        </authorList>
    </citation>
    <scope>NUCLEOTIDE SEQUENCE [LARGE SCALE GENOMIC DNA]</scope>
    <source>
        <strain evidence="9 10">NCTC10138</strain>
    </source>
</reference>
<dbReference type="STRING" id="1278311.GCA_000428705_00776"/>
<feature type="domain" description="Cation-transporting P-type ATPase C-terminal" evidence="7">
    <location>
        <begin position="285"/>
        <end position="482"/>
    </location>
</feature>
<dbReference type="InterPro" id="IPR023298">
    <property type="entry name" value="ATPase_P-typ_TM_dom_sf"/>
</dbReference>
<comment type="subcellular location">
    <subcellularLocation>
        <location evidence="1">Cell membrane</location>
        <topology evidence="1">Multi-pass membrane protein</topology>
    </subcellularLocation>
</comment>
<dbReference type="Pfam" id="PF02702">
    <property type="entry name" value="KdpD"/>
    <property type="match status" value="1"/>
</dbReference>
<dbReference type="GO" id="GO:0000155">
    <property type="term" value="F:phosphorelay sensor kinase activity"/>
    <property type="evidence" value="ECO:0007669"/>
    <property type="project" value="InterPro"/>
</dbReference>
<evidence type="ECO:0000256" key="2">
    <source>
        <dbReference type="ARBA" id="ARBA00022475"/>
    </source>
</evidence>